<dbReference type="EMBL" id="ASHM01064625">
    <property type="protein sequence ID" value="PNX90991.1"/>
    <property type="molecule type" value="Genomic_DNA"/>
</dbReference>
<feature type="transmembrane region" description="Helical" evidence="2">
    <location>
        <begin position="26"/>
        <end position="47"/>
    </location>
</feature>
<evidence type="ECO:0000256" key="1">
    <source>
        <dbReference type="SAM" id="MobiDB-lite"/>
    </source>
</evidence>
<keyword evidence="2" id="KW-0812">Transmembrane</keyword>
<reference evidence="3 4" key="1">
    <citation type="journal article" date="2014" name="Am. J. Bot.">
        <title>Genome assembly and annotation for red clover (Trifolium pratense; Fabaceae).</title>
        <authorList>
            <person name="Istvanek J."/>
            <person name="Jaros M."/>
            <person name="Krenek A."/>
            <person name="Repkova J."/>
        </authorList>
    </citation>
    <scope>NUCLEOTIDE SEQUENCE [LARGE SCALE GENOMIC DNA]</scope>
    <source>
        <strain evidence="4">cv. Tatra</strain>
        <tissue evidence="3">Young leaves</tissue>
    </source>
</reference>
<dbReference type="Proteomes" id="UP000236291">
    <property type="component" value="Unassembled WGS sequence"/>
</dbReference>
<comment type="caution">
    <text evidence="3">The sequence shown here is derived from an EMBL/GenBank/DDBJ whole genome shotgun (WGS) entry which is preliminary data.</text>
</comment>
<keyword evidence="2" id="KW-0472">Membrane</keyword>
<evidence type="ECO:0000313" key="3">
    <source>
        <dbReference type="EMBL" id="PNX90991.1"/>
    </source>
</evidence>
<accession>A0A2K3MJN7</accession>
<proteinExistence type="predicted"/>
<gene>
    <name evidence="3" type="ORF">L195_g047120</name>
</gene>
<feature type="non-terminal residue" evidence="3">
    <location>
        <position position="1"/>
    </location>
</feature>
<sequence length="87" mass="10128">RVVLTTSVEWGALVTKLNVPKDWKEWQIYLVLLGLFLVSAVAFYIFFENSDSFWGFPTGKDQRPKFKPITRDPQSFDDQNVWGPVDM</sequence>
<organism evidence="3 4">
    <name type="scientific">Trifolium pratense</name>
    <name type="common">Red clover</name>
    <dbReference type="NCBI Taxonomy" id="57577"/>
    <lineage>
        <taxon>Eukaryota</taxon>
        <taxon>Viridiplantae</taxon>
        <taxon>Streptophyta</taxon>
        <taxon>Embryophyta</taxon>
        <taxon>Tracheophyta</taxon>
        <taxon>Spermatophyta</taxon>
        <taxon>Magnoliopsida</taxon>
        <taxon>eudicotyledons</taxon>
        <taxon>Gunneridae</taxon>
        <taxon>Pentapetalae</taxon>
        <taxon>rosids</taxon>
        <taxon>fabids</taxon>
        <taxon>Fabales</taxon>
        <taxon>Fabaceae</taxon>
        <taxon>Papilionoideae</taxon>
        <taxon>50 kb inversion clade</taxon>
        <taxon>NPAAA clade</taxon>
        <taxon>Hologalegina</taxon>
        <taxon>IRL clade</taxon>
        <taxon>Trifolieae</taxon>
        <taxon>Trifolium</taxon>
    </lineage>
</organism>
<reference evidence="3 4" key="2">
    <citation type="journal article" date="2017" name="Front. Plant Sci.">
        <title>Gene Classification and Mining of Molecular Markers Useful in Red Clover (Trifolium pratense) Breeding.</title>
        <authorList>
            <person name="Istvanek J."/>
            <person name="Dluhosova J."/>
            <person name="Dluhos P."/>
            <person name="Patkova L."/>
            <person name="Nedelnik J."/>
            <person name="Repkova J."/>
        </authorList>
    </citation>
    <scope>NUCLEOTIDE SEQUENCE [LARGE SCALE GENOMIC DNA]</scope>
    <source>
        <strain evidence="4">cv. Tatra</strain>
        <tissue evidence="3">Young leaves</tissue>
    </source>
</reference>
<evidence type="ECO:0000256" key="2">
    <source>
        <dbReference type="SAM" id="Phobius"/>
    </source>
</evidence>
<dbReference type="AlphaFoldDB" id="A0A2K3MJN7"/>
<feature type="region of interest" description="Disordered" evidence="1">
    <location>
        <begin position="66"/>
        <end position="87"/>
    </location>
</feature>
<protein>
    <submittedName>
        <fullName evidence="3">SEC12-like protein 1-like</fullName>
    </submittedName>
</protein>
<dbReference type="ExpressionAtlas" id="A0A2K3MJN7">
    <property type="expression patterns" value="baseline"/>
</dbReference>
<evidence type="ECO:0000313" key="4">
    <source>
        <dbReference type="Proteomes" id="UP000236291"/>
    </source>
</evidence>
<dbReference type="STRING" id="57577.A0A2K3MJN7"/>
<keyword evidence="2" id="KW-1133">Transmembrane helix</keyword>
<name>A0A2K3MJN7_TRIPR</name>